<dbReference type="CDD" id="cd04301">
    <property type="entry name" value="NAT_SF"/>
    <property type="match status" value="1"/>
</dbReference>
<feature type="compositionally biased region" description="Basic and acidic residues" evidence="1">
    <location>
        <begin position="10"/>
        <end position="22"/>
    </location>
</feature>
<evidence type="ECO:0000256" key="1">
    <source>
        <dbReference type="SAM" id="MobiDB-lite"/>
    </source>
</evidence>
<dbReference type="GO" id="GO:0016747">
    <property type="term" value="F:acyltransferase activity, transferring groups other than amino-acyl groups"/>
    <property type="evidence" value="ECO:0007669"/>
    <property type="project" value="InterPro"/>
</dbReference>
<dbReference type="Gene3D" id="3.40.630.30">
    <property type="match status" value="1"/>
</dbReference>
<dbReference type="AlphaFoldDB" id="A0A1B7M058"/>
<accession>A0A1B7M058</accession>
<gene>
    <name evidence="3" type="ORF">A6F49_08530</name>
</gene>
<comment type="caution">
    <text evidence="3">The sequence shown here is derived from an EMBL/GenBank/DDBJ whole genome shotgun (WGS) entry which is preliminary data.</text>
</comment>
<dbReference type="STRING" id="1837282.A6F49_08530"/>
<organism evidence="3 4">
    <name type="scientific">Enteractinococcus helveticum</name>
    <dbReference type="NCBI Taxonomy" id="1837282"/>
    <lineage>
        <taxon>Bacteria</taxon>
        <taxon>Bacillati</taxon>
        <taxon>Actinomycetota</taxon>
        <taxon>Actinomycetes</taxon>
        <taxon>Micrococcales</taxon>
        <taxon>Micrococcaceae</taxon>
    </lineage>
</organism>
<feature type="domain" description="N-acetyltransferase" evidence="2">
    <location>
        <begin position="12"/>
        <end position="166"/>
    </location>
</feature>
<dbReference type="Pfam" id="PF13527">
    <property type="entry name" value="Acetyltransf_9"/>
    <property type="match status" value="1"/>
</dbReference>
<protein>
    <recommendedName>
        <fullName evidence="2">N-acetyltransferase domain-containing protein</fullName>
    </recommendedName>
</protein>
<evidence type="ECO:0000313" key="4">
    <source>
        <dbReference type="Proteomes" id="UP000078292"/>
    </source>
</evidence>
<dbReference type="OrthoDB" id="9797178at2"/>
<sequence>MQRTGHLWRTRSEHEDSADDHAGIRRVLEAAFETDSEADLVDALRQDPDHWIQRYSVLGMTAAIPDSEFETLPAAHALVHRCIVGGQPGLMLAPTGVLPQHQGEGAGTAVINAVLERAKDDGEPFVLVYGYPHYYPRFGFTPASEVGITAEWATQKPALQIRILDDSATIPTGEVELPKAYGI</sequence>
<dbReference type="RefSeq" id="WP_052504814.1">
    <property type="nucleotide sequence ID" value="NZ_LXEY01000016.1"/>
</dbReference>
<dbReference type="EMBL" id="LXEY01000016">
    <property type="protein sequence ID" value="OAV61481.1"/>
    <property type="molecule type" value="Genomic_DNA"/>
</dbReference>
<feature type="region of interest" description="Disordered" evidence="1">
    <location>
        <begin position="1"/>
        <end position="22"/>
    </location>
</feature>
<dbReference type="InterPro" id="IPR000182">
    <property type="entry name" value="GNAT_dom"/>
</dbReference>
<dbReference type="Proteomes" id="UP000078292">
    <property type="component" value="Unassembled WGS sequence"/>
</dbReference>
<reference evidence="3 4" key="1">
    <citation type="submission" date="2016-04" db="EMBL/GenBank/DDBJ databases">
        <title>First whole genome shotgun sequence of the bacterium Enteractinococcus sp. strain UASWS1574.</title>
        <authorList>
            <person name="Crovadore J."/>
            <person name="Chablais R."/>
            <person name="Lefort F."/>
        </authorList>
    </citation>
    <scope>NUCLEOTIDE SEQUENCE [LARGE SCALE GENOMIC DNA]</scope>
    <source>
        <strain evidence="3 4">UASWS1574</strain>
    </source>
</reference>
<dbReference type="SUPFAM" id="SSF55729">
    <property type="entry name" value="Acyl-CoA N-acyltransferases (Nat)"/>
    <property type="match status" value="1"/>
</dbReference>
<dbReference type="PROSITE" id="PS51186">
    <property type="entry name" value="GNAT"/>
    <property type="match status" value="1"/>
</dbReference>
<proteinExistence type="predicted"/>
<keyword evidence="4" id="KW-1185">Reference proteome</keyword>
<evidence type="ECO:0000259" key="2">
    <source>
        <dbReference type="PROSITE" id="PS51186"/>
    </source>
</evidence>
<dbReference type="InterPro" id="IPR016181">
    <property type="entry name" value="Acyl_CoA_acyltransferase"/>
</dbReference>
<evidence type="ECO:0000313" key="3">
    <source>
        <dbReference type="EMBL" id="OAV61481.1"/>
    </source>
</evidence>
<name>A0A1B7M058_9MICC</name>